<feature type="domain" description="MATH" evidence="2">
    <location>
        <begin position="418"/>
        <end position="555"/>
    </location>
</feature>
<dbReference type="AlphaFoldDB" id="A0ABD2IUJ4"/>
<dbReference type="PROSITE" id="PS50144">
    <property type="entry name" value="MATH"/>
    <property type="match status" value="2"/>
</dbReference>
<accession>A0ABD2IUJ4</accession>
<dbReference type="InterPro" id="IPR011333">
    <property type="entry name" value="SKP1/BTB/POZ_sf"/>
</dbReference>
<comment type="caution">
    <text evidence="3">The sequence shown here is derived from an EMBL/GenBank/DDBJ whole genome shotgun (WGS) entry which is preliminary data.</text>
</comment>
<dbReference type="Proteomes" id="UP001620645">
    <property type="component" value="Unassembled WGS sequence"/>
</dbReference>
<keyword evidence="4" id="KW-1185">Reference proteome</keyword>
<dbReference type="PROSITE" id="PS50097">
    <property type="entry name" value="BTB"/>
    <property type="match status" value="2"/>
</dbReference>
<dbReference type="EMBL" id="JBICCN010000262">
    <property type="protein sequence ID" value="KAL3081827.1"/>
    <property type="molecule type" value="Genomic_DNA"/>
</dbReference>
<dbReference type="Gene3D" id="1.25.40.420">
    <property type="match status" value="1"/>
</dbReference>
<proteinExistence type="predicted"/>
<dbReference type="Pfam" id="PF00651">
    <property type="entry name" value="BTB"/>
    <property type="match status" value="2"/>
</dbReference>
<organism evidence="3 4">
    <name type="scientific">Heterodera schachtii</name>
    <name type="common">Sugarbeet cyst nematode worm</name>
    <name type="synonym">Tylenchus schachtii</name>
    <dbReference type="NCBI Taxonomy" id="97005"/>
    <lineage>
        <taxon>Eukaryota</taxon>
        <taxon>Metazoa</taxon>
        <taxon>Ecdysozoa</taxon>
        <taxon>Nematoda</taxon>
        <taxon>Chromadorea</taxon>
        <taxon>Rhabditida</taxon>
        <taxon>Tylenchina</taxon>
        <taxon>Tylenchomorpha</taxon>
        <taxon>Tylenchoidea</taxon>
        <taxon>Heteroderidae</taxon>
        <taxon>Heteroderinae</taxon>
        <taxon>Heterodera</taxon>
    </lineage>
</organism>
<dbReference type="InterPro" id="IPR000210">
    <property type="entry name" value="BTB/POZ_dom"/>
</dbReference>
<dbReference type="PANTHER" id="PTHR45774">
    <property type="entry name" value="BTB/POZ DOMAIN-CONTAINING"/>
    <property type="match status" value="1"/>
</dbReference>
<dbReference type="InterPro" id="IPR002083">
    <property type="entry name" value="MATH/TRAF_dom"/>
</dbReference>
<gene>
    <name evidence="3" type="ORF">niasHS_012769</name>
</gene>
<dbReference type="Gene3D" id="2.60.210.10">
    <property type="entry name" value="Apoptosis, Tumor Necrosis Factor Receptor Associated Protein 2, Chain A"/>
    <property type="match status" value="2"/>
</dbReference>
<dbReference type="SMART" id="SM00225">
    <property type="entry name" value="BTB"/>
    <property type="match status" value="2"/>
</dbReference>
<dbReference type="InterPro" id="IPR011705">
    <property type="entry name" value="BACK"/>
</dbReference>
<dbReference type="Pfam" id="PF07707">
    <property type="entry name" value="BACK"/>
    <property type="match status" value="1"/>
</dbReference>
<evidence type="ECO:0000313" key="4">
    <source>
        <dbReference type="Proteomes" id="UP001620645"/>
    </source>
</evidence>
<reference evidence="3 4" key="1">
    <citation type="submission" date="2024-10" db="EMBL/GenBank/DDBJ databases">
        <authorList>
            <person name="Kim D."/>
        </authorList>
    </citation>
    <scope>NUCLEOTIDE SEQUENCE [LARGE SCALE GENOMIC DNA]</scope>
    <source>
        <strain evidence="3">Taebaek</strain>
    </source>
</reference>
<evidence type="ECO:0000313" key="3">
    <source>
        <dbReference type="EMBL" id="KAL3081827.1"/>
    </source>
</evidence>
<feature type="domain" description="BTB" evidence="1">
    <location>
        <begin position="161"/>
        <end position="237"/>
    </location>
</feature>
<evidence type="ECO:0000259" key="1">
    <source>
        <dbReference type="PROSITE" id="PS50097"/>
    </source>
</evidence>
<dbReference type="InterPro" id="IPR008974">
    <property type="entry name" value="TRAF-like"/>
</dbReference>
<dbReference type="Gene3D" id="3.30.710.10">
    <property type="entry name" value="Potassium Channel Kv1.1, Chain A"/>
    <property type="match status" value="2"/>
</dbReference>
<evidence type="ECO:0000259" key="2">
    <source>
        <dbReference type="PROSITE" id="PS50144"/>
    </source>
</evidence>
<dbReference type="SMART" id="SM00061">
    <property type="entry name" value="MATH"/>
    <property type="match status" value="2"/>
</dbReference>
<dbReference type="SUPFAM" id="SSF54695">
    <property type="entry name" value="POZ domain"/>
    <property type="match status" value="2"/>
</dbReference>
<name>A0ABD2IUJ4_HETSC</name>
<protein>
    <submittedName>
        <fullName evidence="3">Uncharacterized protein</fullName>
    </submittedName>
</protein>
<feature type="domain" description="BTB" evidence="1">
    <location>
        <begin position="7"/>
        <end position="89"/>
    </location>
</feature>
<dbReference type="PANTHER" id="PTHR45774:SF3">
    <property type="entry name" value="BTB (POZ) DOMAIN-CONTAINING 2B-RELATED"/>
    <property type="match status" value="1"/>
</dbReference>
<dbReference type="Pfam" id="PF22486">
    <property type="entry name" value="MATH_2"/>
    <property type="match status" value="2"/>
</dbReference>
<feature type="domain" description="MATH" evidence="2">
    <location>
        <begin position="575"/>
        <end position="708"/>
    </location>
</feature>
<sequence length="715" mass="81126">MSKAAITGLKLMLSTGEYADVHFLLVPAHKLILKHASDVFEAMFRFYAKKEQGEKVSPNCPVVEVPDVEAAAFKVMLSFIYAEDLSELNGDNAMAVLYAAKKYNIPDLVLPSLQIPISELRNVFLAYAQARLFDLEKIFQFIMSKAAITGLKLMLSTGEYADVHFLVGDGDGKELVPAHKLILKHASDVFEAMFRFDAKKQQSEDANCPVVEVPDVEASAFKVMLSFIYTDDLSELNGDNAIAVLYAAKKYNIPRLVCASLQIPISELRNVFLAIVQARLFDLEDYVNNCLAYIDKNADILLKSEAFLQIDEKLLCEILEHDQLQIREEISVWQACRENGIECSAENRRQVLGPALFKIRFPLFSKEEFSEKIVPFGILAAEEVMGVEQYHINPNFCGISDGLLYPLQFPSHQRIWTFGTLLMDIEKVSEFAREEVESSRYSETVYINGLPWRILAKIKTKEGNNDKKKWLCFYLLCDASNEDSNWRCFVRSATFRIVSQKNWAENTTGTLCDHIFDSKSTKEGFVNFITFAELMDPSKGIYNRKEDKVTLAIDITTSDEPKVDKFIISDPSKSNGTISMDIEKVSEFAREVFYSQRKSDTVTYINGFPWKILAQIRKTEGTYNEKCLGIFLSCAASKEENWSCECSAIIRIVSQKFGVADFRKEFEAHVINNEDDDWGFSQLITFADLMDPSEGFYNESEDKVTLTIDFTVEEA</sequence>
<dbReference type="SMART" id="SM00875">
    <property type="entry name" value="BACK"/>
    <property type="match status" value="1"/>
</dbReference>
<dbReference type="SUPFAM" id="SSF49599">
    <property type="entry name" value="TRAF domain-like"/>
    <property type="match status" value="2"/>
</dbReference>